<dbReference type="GeneID" id="110078349"/>
<dbReference type="SUPFAM" id="SSF53822">
    <property type="entry name" value="Periplasmic binding protein-like I"/>
    <property type="match status" value="1"/>
</dbReference>
<feature type="non-terminal residue" evidence="14">
    <location>
        <position position="1"/>
    </location>
</feature>
<organism evidence="13 14">
    <name type="scientific">Pogona vitticeps</name>
    <name type="common">central bearded dragon</name>
    <dbReference type="NCBI Taxonomy" id="103695"/>
    <lineage>
        <taxon>Eukaryota</taxon>
        <taxon>Metazoa</taxon>
        <taxon>Chordata</taxon>
        <taxon>Craniata</taxon>
        <taxon>Vertebrata</taxon>
        <taxon>Euteleostomi</taxon>
        <taxon>Lepidosauria</taxon>
        <taxon>Squamata</taxon>
        <taxon>Bifurcata</taxon>
        <taxon>Unidentata</taxon>
        <taxon>Episquamata</taxon>
        <taxon>Toxicofera</taxon>
        <taxon>Iguania</taxon>
        <taxon>Acrodonta</taxon>
        <taxon>Agamidae</taxon>
        <taxon>Amphibolurinae</taxon>
        <taxon>Pogona</taxon>
    </lineage>
</organism>
<dbReference type="Pfam" id="PF07562">
    <property type="entry name" value="NCD3G"/>
    <property type="match status" value="1"/>
</dbReference>
<dbReference type="Pfam" id="PF01094">
    <property type="entry name" value="ANF_receptor"/>
    <property type="match status" value="1"/>
</dbReference>
<protein>
    <submittedName>
        <fullName evidence="14">Vomeronasal type-2 receptor 26-like</fullName>
    </submittedName>
</protein>
<evidence type="ECO:0000256" key="1">
    <source>
        <dbReference type="ARBA" id="ARBA00004651"/>
    </source>
</evidence>
<dbReference type="InterPro" id="IPR017979">
    <property type="entry name" value="GPCR_3_CS"/>
</dbReference>
<sequence length="722" mass="80972">HTRFYCARRCGHWSHFSRTCQCVLHEATLHKAASSRSLQEISHGSQHPKFSDRLQFPSFFRTVPSSSHQPYKIAHLLKYFNWTWVGLINFRVEATEMQSALEKYLAQAGGCLAMSRTIRDPYSEINTVAREIGSSTATVFLCHCYHFHFQLLAKALRAQNIHKMWIMTASFAVDPEIFTSEMLHLLNGSLDLRVHSDKIPGFKNFLTTFRPAAYPSSHLVKILWQNLFKCTWPSVESTRGGVNRSRPCTGVEELDAGHFDLNNPAATFQAYLATRAYITAYRDMMSCTFNKRSCVRAKPFQPWQVYHYVKNINFTISSQEIFFKDGEVPAVFDITNLQISPNGSLKAVKVGQFHSGSPLGKELVVQDSAIVWTGNPAQVPHSVCTESCLPGQRKLPLQGKPSCCYDCQRCPDGQFASGTDSANCWNCPPGQWPNHIQDRCFPVTIDFLSYTETLGAVLATSSCLLFLLSLSILCIFIRYRHTPIVKANNRALSYLLLTSLALCFLCPFMFLGRPSQLTCSLRETVFGLVFAVCLSATLAKTVTVVLAFRASKPDSYFQRWVGYKLSVAITLCCPLTQAAVCVVWITERAPFPSQNPLHGGPHVTLECDKGSLQYFYIMLGYLALLAIISLGVAFPAHRLPTAFNEAQHIAISMLIFTFVWIAFVPSYLSATGKYMVAVEIFAILASAGGLLGCLFFPKCYIILLRPDRNNRCFLLGRQFPHN</sequence>
<feature type="transmembrane region" description="Helical" evidence="11">
    <location>
        <begin position="674"/>
        <end position="696"/>
    </location>
</feature>
<evidence type="ECO:0000313" key="14">
    <source>
        <dbReference type="RefSeq" id="XP_072841541.1"/>
    </source>
</evidence>
<feature type="transmembrane region" description="Helical" evidence="11">
    <location>
        <begin position="648"/>
        <end position="668"/>
    </location>
</feature>
<dbReference type="InterPro" id="IPR017978">
    <property type="entry name" value="GPCR_3_C"/>
</dbReference>
<evidence type="ECO:0000256" key="8">
    <source>
        <dbReference type="ARBA" id="ARBA00023170"/>
    </source>
</evidence>
<dbReference type="PANTHER" id="PTHR24061:SF0">
    <property type="entry name" value="C-FAMILY ODORANT RECEPTOR OLFCT1"/>
    <property type="match status" value="1"/>
</dbReference>
<feature type="transmembrane region" description="Helical" evidence="11">
    <location>
        <begin position="560"/>
        <end position="585"/>
    </location>
</feature>
<dbReference type="PRINTS" id="PR01535">
    <property type="entry name" value="VOMERONASL2R"/>
</dbReference>
<reference evidence="13" key="1">
    <citation type="submission" date="2025-05" db="UniProtKB">
        <authorList>
            <consortium name="RefSeq"/>
        </authorList>
    </citation>
    <scope>NUCLEOTIDE SEQUENCE [LARGE SCALE GENOMIC DNA]</scope>
</reference>
<gene>
    <name evidence="14" type="primary">LOC110078349</name>
</gene>
<dbReference type="PROSITE" id="PS50259">
    <property type="entry name" value="G_PROTEIN_RECEP_F3_4"/>
    <property type="match status" value="1"/>
</dbReference>
<dbReference type="InterPro" id="IPR000337">
    <property type="entry name" value="GPCR_3"/>
</dbReference>
<dbReference type="PRINTS" id="PR00248">
    <property type="entry name" value="GPCRMGR"/>
</dbReference>
<keyword evidence="8" id="KW-0675">Receptor</keyword>
<evidence type="ECO:0000256" key="9">
    <source>
        <dbReference type="ARBA" id="ARBA00023180"/>
    </source>
</evidence>
<evidence type="ECO:0000256" key="5">
    <source>
        <dbReference type="ARBA" id="ARBA00022989"/>
    </source>
</evidence>
<keyword evidence="9" id="KW-0325">Glycoprotein</keyword>
<evidence type="ECO:0000256" key="11">
    <source>
        <dbReference type="SAM" id="Phobius"/>
    </source>
</evidence>
<keyword evidence="13" id="KW-1185">Reference proteome</keyword>
<evidence type="ECO:0000256" key="2">
    <source>
        <dbReference type="ARBA" id="ARBA00022475"/>
    </source>
</evidence>
<proteinExistence type="predicted"/>
<keyword evidence="2" id="KW-1003">Cell membrane</keyword>
<dbReference type="Proteomes" id="UP001652642">
    <property type="component" value="Chromosome 1"/>
</dbReference>
<keyword evidence="4" id="KW-0732">Signal</keyword>
<evidence type="ECO:0000256" key="7">
    <source>
        <dbReference type="ARBA" id="ARBA00023136"/>
    </source>
</evidence>
<accession>A0ABM5F811</accession>
<feature type="transmembrane region" description="Helical" evidence="11">
    <location>
        <begin position="524"/>
        <end position="548"/>
    </location>
</feature>
<dbReference type="InterPro" id="IPR004073">
    <property type="entry name" value="GPCR_3_vmron_rcpt_2"/>
</dbReference>
<name>A0ABM5F811_9SAUR</name>
<keyword evidence="10" id="KW-0807">Transducer</keyword>
<keyword evidence="5 11" id="KW-1133">Transmembrane helix</keyword>
<dbReference type="RefSeq" id="XP_072841541.1">
    <property type="nucleotide sequence ID" value="XM_072985440.1"/>
</dbReference>
<keyword evidence="6" id="KW-0297">G-protein coupled receptor</keyword>
<reference evidence="14" key="2">
    <citation type="submission" date="2025-08" db="UniProtKB">
        <authorList>
            <consortium name="RefSeq"/>
        </authorList>
    </citation>
    <scope>IDENTIFICATION</scope>
</reference>
<dbReference type="PANTHER" id="PTHR24061">
    <property type="entry name" value="CALCIUM-SENSING RECEPTOR-RELATED"/>
    <property type="match status" value="1"/>
</dbReference>
<evidence type="ECO:0000256" key="4">
    <source>
        <dbReference type="ARBA" id="ARBA00022729"/>
    </source>
</evidence>
<dbReference type="InterPro" id="IPR000068">
    <property type="entry name" value="GPCR_3_Ca_sens_rcpt-rel"/>
</dbReference>
<feature type="transmembrane region" description="Helical" evidence="11">
    <location>
        <begin position="454"/>
        <end position="479"/>
    </location>
</feature>
<feature type="transmembrane region" description="Helical" evidence="11">
    <location>
        <begin position="614"/>
        <end position="636"/>
    </location>
</feature>
<keyword evidence="7 11" id="KW-0472">Membrane</keyword>
<evidence type="ECO:0000256" key="10">
    <source>
        <dbReference type="ARBA" id="ARBA00023224"/>
    </source>
</evidence>
<evidence type="ECO:0000256" key="3">
    <source>
        <dbReference type="ARBA" id="ARBA00022692"/>
    </source>
</evidence>
<dbReference type="Gene3D" id="2.10.50.30">
    <property type="entry name" value="GPCR, family 3, nine cysteines domain"/>
    <property type="match status" value="1"/>
</dbReference>
<dbReference type="Gene3D" id="3.40.50.2300">
    <property type="match status" value="2"/>
</dbReference>
<dbReference type="InterPro" id="IPR038550">
    <property type="entry name" value="GPCR_3_9-Cys_sf"/>
</dbReference>
<dbReference type="InterPro" id="IPR001828">
    <property type="entry name" value="ANF_lig-bd_rcpt"/>
</dbReference>
<dbReference type="PROSITE" id="PS00980">
    <property type="entry name" value="G_PROTEIN_RECEP_F3_2"/>
    <property type="match status" value="1"/>
</dbReference>
<dbReference type="InterPro" id="IPR011500">
    <property type="entry name" value="GPCR_3_9-Cys_dom"/>
</dbReference>
<comment type="subcellular location">
    <subcellularLocation>
        <location evidence="1">Cell membrane</location>
        <topology evidence="1">Multi-pass membrane protein</topology>
    </subcellularLocation>
</comment>
<keyword evidence="3 11" id="KW-0812">Transmembrane</keyword>
<feature type="transmembrane region" description="Helical" evidence="11">
    <location>
        <begin position="491"/>
        <end position="512"/>
    </location>
</feature>
<feature type="domain" description="G-protein coupled receptors family 3 profile" evidence="12">
    <location>
        <begin position="454"/>
        <end position="709"/>
    </location>
</feature>
<dbReference type="Pfam" id="PF00003">
    <property type="entry name" value="7tm_3"/>
    <property type="match status" value="1"/>
</dbReference>
<evidence type="ECO:0000259" key="12">
    <source>
        <dbReference type="PROSITE" id="PS50259"/>
    </source>
</evidence>
<evidence type="ECO:0000313" key="13">
    <source>
        <dbReference type="Proteomes" id="UP001652642"/>
    </source>
</evidence>
<evidence type="ECO:0000256" key="6">
    <source>
        <dbReference type="ARBA" id="ARBA00023040"/>
    </source>
</evidence>
<dbReference type="InterPro" id="IPR028082">
    <property type="entry name" value="Peripla_BP_I"/>
</dbReference>